<dbReference type="Pfam" id="PF20720">
    <property type="entry name" value="nSTAND3"/>
    <property type="match status" value="1"/>
</dbReference>
<dbReference type="EMBL" id="CAJPWZ010002675">
    <property type="protein sequence ID" value="CAG2242514.1"/>
    <property type="molecule type" value="Genomic_DNA"/>
</dbReference>
<protein>
    <recommendedName>
        <fullName evidence="1">Novel STAND NTPase 3 domain-containing protein</fullName>
    </recommendedName>
</protein>
<reference evidence="2" key="1">
    <citation type="submission" date="2021-03" db="EMBL/GenBank/DDBJ databases">
        <authorList>
            <person name="Bekaert M."/>
        </authorList>
    </citation>
    <scope>NUCLEOTIDE SEQUENCE</scope>
</reference>
<gene>
    <name evidence="2" type="ORF">MEDL_54704</name>
</gene>
<evidence type="ECO:0000259" key="1">
    <source>
        <dbReference type="Pfam" id="PF20720"/>
    </source>
</evidence>
<name>A0A8S3UJ84_MYTED</name>
<dbReference type="InterPro" id="IPR049050">
    <property type="entry name" value="nSTAND3"/>
</dbReference>
<comment type="caution">
    <text evidence="2">The sequence shown here is derived from an EMBL/GenBank/DDBJ whole genome shotgun (WGS) entry which is preliminary data.</text>
</comment>
<sequence>MKKYYIVLYYCKSENIILREKAKNAMAQPVLERVENSLDILNKFRIQHPEYETIKLTELHDFTDIVTSDGKLVILFEDVFGRTNTRFTENTDIQIIDRLQACLNQGNVKAILTKFNLRVISLNEDENYFKEEILKENIPVTLNHKTLYSIIESEPLLGFPEACSLFTRNRKLTRLGIKFFNHPSKHLYDEIDKIRKNGRRDSNDRLLYVTLVYLLLNGDVLDENSVDTVKGMDIMKSCYGSQQEILFHVT</sequence>
<accession>A0A8S3UJ84</accession>
<dbReference type="Proteomes" id="UP000683360">
    <property type="component" value="Unassembled WGS sequence"/>
</dbReference>
<feature type="domain" description="Novel STAND NTPase 3" evidence="1">
    <location>
        <begin position="49"/>
        <end position="114"/>
    </location>
</feature>
<evidence type="ECO:0000313" key="3">
    <source>
        <dbReference type="Proteomes" id="UP000683360"/>
    </source>
</evidence>
<organism evidence="2 3">
    <name type="scientific">Mytilus edulis</name>
    <name type="common">Blue mussel</name>
    <dbReference type="NCBI Taxonomy" id="6550"/>
    <lineage>
        <taxon>Eukaryota</taxon>
        <taxon>Metazoa</taxon>
        <taxon>Spiralia</taxon>
        <taxon>Lophotrochozoa</taxon>
        <taxon>Mollusca</taxon>
        <taxon>Bivalvia</taxon>
        <taxon>Autobranchia</taxon>
        <taxon>Pteriomorphia</taxon>
        <taxon>Mytilida</taxon>
        <taxon>Mytiloidea</taxon>
        <taxon>Mytilidae</taxon>
        <taxon>Mytilinae</taxon>
        <taxon>Mytilus</taxon>
    </lineage>
</organism>
<keyword evidence="3" id="KW-1185">Reference proteome</keyword>
<proteinExistence type="predicted"/>
<dbReference type="AlphaFoldDB" id="A0A8S3UJ84"/>
<evidence type="ECO:0000313" key="2">
    <source>
        <dbReference type="EMBL" id="CAG2242514.1"/>
    </source>
</evidence>
<dbReference type="OrthoDB" id="6092734at2759"/>